<dbReference type="AlphaFoldDB" id="A0A9Q8QVW0"/>
<accession>A0A9Q8QVW0</accession>
<feature type="signal peptide" evidence="1">
    <location>
        <begin position="1"/>
        <end position="22"/>
    </location>
</feature>
<proteinExistence type="predicted"/>
<dbReference type="EMBL" id="CP049772">
    <property type="protein sequence ID" value="UNL82633.1"/>
    <property type="molecule type" value="Genomic_DNA"/>
</dbReference>
<dbReference type="Pfam" id="PF14014">
    <property type="entry name" value="DUF4230"/>
    <property type="match status" value="1"/>
</dbReference>
<evidence type="ECO:0000313" key="3">
    <source>
        <dbReference type="Proteomes" id="UP000829452"/>
    </source>
</evidence>
<dbReference type="Proteomes" id="UP000829452">
    <property type="component" value="Chromosome"/>
</dbReference>
<dbReference type="RefSeq" id="WP_159426774.1">
    <property type="nucleotide sequence ID" value="NZ_CP049768.1"/>
</dbReference>
<organism evidence="2 3">
    <name type="scientific">Bifidobacterium longum subsp. longum</name>
    <dbReference type="NCBI Taxonomy" id="1679"/>
    <lineage>
        <taxon>Bacteria</taxon>
        <taxon>Bacillati</taxon>
        <taxon>Actinomycetota</taxon>
        <taxon>Actinomycetes</taxon>
        <taxon>Bifidobacteriales</taxon>
        <taxon>Bifidobacteriaceae</taxon>
        <taxon>Bifidobacterium</taxon>
    </lineage>
</organism>
<keyword evidence="1" id="KW-0732">Signal</keyword>
<feature type="chain" id="PRO_5040191755" evidence="1">
    <location>
        <begin position="23"/>
        <end position="194"/>
    </location>
</feature>
<evidence type="ECO:0000313" key="2">
    <source>
        <dbReference type="EMBL" id="UNL82633.1"/>
    </source>
</evidence>
<evidence type="ECO:0000256" key="1">
    <source>
        <dbReference type="SAM" id="SignalP"/>
    </source>
</evidence>
<sequence length="194" mass="21533">MSIRKRVAAAAAALAMMVPVTACGGEKTPDFSNIGYIAELTTMECYYHNTADLSHEGSWFFNHGYKKSWIEYSGIVRLGIDVGKVSVSSKGKRGDSSIYVIKVPQARVIGEPDVDEKSFSTPLEETGFLTDITANDKTRMYNEAQQSMLKVAESDENLLSQARVRAKNILEQFVRSMCEEVGETNVVIEFEDVK</sequence>
<name>A0A9Q8QVW0_BIFLL</name>
<reference evidence="2" key="1">
    <citation type="submission" date="2020-02" db="EMBL/GenBank/DDBJ databases">
        <title>The Isolation and identification of Lactobacillus and Bifidobacterium species from dairy as potential probiotics for calf scour mitigation.</title>
        <authorList>
            <person name="Dhadda K."/>
            <person name="Guan L."/>
            <person name="Chen Y."/>
            <person name="Malmuthuge N."/>
        </authorList>
    </citation>
    <scope>NUCLEOTIDE SEQUENCE</scope>
    <source>
        <strain evidence="2">B1</strain>
    </source>
</reference>
<protein>
    <submittedName>
        <fullName evidence="2">DUF4230 domain-containing protein</fullName>
    </submittedName>
</protein>
<dbReference type="InterPro" id="IPR025324">
    <property type="entry name" value="DUF4230"/>
</dbReference>
<gene>
    <name evidence="2" type="ORF">G8B11_10475</name>
</gene>